<feature type="region of interest" description="Disordered" evidence="1">
    <location>
        <begin position="1"/>
        <end position="28"/>
    </location>
</feature>
<dbReference type="Proteomes" id="UP001383192">
    <property type="component" value="Unassembled WGS sequence"/>
</dbReference>
<gene>
    <name evidence="2" type="ORF">VNI00_018254</name>
</gene>
<keyword evidence="3" id="KW-1185">Reference proteome</keyword>
<accession>A0AAW0B139</accession>
<evidence type="ECO:0000256" key="1">
    <source>
        <dbReference type="SAM" id="MobiDB-lite"/>
    </source>
</evidence>
<dbReference type="AlphaFoldDB" id="A0AAW0B139"/>
<reference evidence="2 3" key="1">
    <citation type="submission" date="2024-01" db="EMBL/GenBank/DDBJ databases">
        <title>A draft genome for a cacao thread blight-causing isolate of Paramarasmius palmivorus.</title>
        <authorList>
            <person name="Baruah I.K."/>
            <person name="Bukari Y."/>
            <person name="Amoako-Attah I."/>
            <person name="Meinhardt L.W."/>
            <person name="Bailey B.A."/>
            <person name="Cohen S.P."/>
        </authorList>
    </citation>
    <scope>NUCLEOTIDE SEQUENCE [LARGE SCALE GENOMIC DNA]</scope>
    <source>
        <strain evidence="2 3">GH-12</strain>
    </source>
</reference>
<dbReference type="EMBL" id="JAYKXP010000220">
    <property type="protein sequence ID" value="KAK7018764.1"/>
    <property type="molecule type" value="Genomic_DNA"/>
</dbReference>
<name>A0AAW0B139_9AGAR</name>
<protein>
    <submittedName>
        <fullName evidence="2">Uncharacterized protein</fullName>
    </submittedName>
</protein>
<sequence length="183" mass="20421">MPQNSTRTGPLPRMQTSRHSGRANGAGKPLFISQVRPAFELIDPSGDFDTDAMLLFEMLAKLQDRSQMRLGFPAAVEILLVCHKYNSLLNKMRQLVGHRDYVAESDPIQCALNRTYYDMLLVASALVHTSGSHHSWEWIFSNLEISELNRLGAMPRLTNDNFLTYQSKQLQAAAAVENAVSAG</sequence>
<evidence type="ECO:0000313" key="2">
    <source>
        <dbReference type="EMBL" id="KAK7018764.1"/>
    </source>
</evidence>
<comment type="caution">
    <text evidence="2">The sequence shown here is derived from an EMBL/GenBank/DDBJ whole genome shotgun (WGS) entry which is preliminary data.</text>
</comment>
<evidence type="ECO:0000313" key="3">
    <source>
        <dbReference type="Proteomes" id="UP001383192"/>
    </source>
</evidence>
<proteinExistence type="predicted"/>
<feature type="compositionally biased region" description="Polar residues" evidence="1">
    <location>
        <begin position="1"/>
        <end position="18"/>
    </location>
</feature>
<organism evidence="2 3">
    <name type="scientific">Paramarasmius palmivorus</name>
    <dbReference type="NCBI Taxonomy" id="297713"/>
    <lineage>
        <taxon>Eukaryota</taxon>
        <taxon>Fungi</taxon>
        <taxon>Dikarya</taxon>
        <taxon>Basidiomycota</taxon>
        <taxon>Agaricomycotina</taxon>
        <taxon>Agaricomycetes</taxon>
        <taxon>Agaricomycetidae</taxon>
        <taxon>Agaricales</taxon>
        <taxon>Marasmiineae</taxon>
        <taxon>Marasmiaceae</taxon>
        <taxon>Paramarasmius</taxon>
    </lineage>
</organism>